<dbReference type="PANTHER" id="PTHR21013">
    <property type="entry name" value="ATP SYNTHASE MITOCHONDRIAL F1 COMPLEX ASSEMBLY FACTOR 2/ATP12 PROTEIN, MITOCHONDRIAL PRECURSOR"/>
    <property type="match status" value="1"/>
</dbReference>
<dbReference type="InterPro" id="IPR042272">
    <property type="entry name" value="ATP12_ATP_synth-F1-assembly_N"/>
</dbReference>
<evidence type="ECO:0000256" key="3">
    <source>
        <dbReference type="ARBA" id="ARBA00023186"/>
    </source>
</evidence>
<dbReference type="Proteomes" id="UP001378188">
    <property type="component" value="Unassembled WGS sequence"/>
</dbReference>
<keyword evidence="5" id="KW-1185">Reference proteome</keyword>
<dbReference type="EMBL" id="JAZHOF010000013">
    <property type="protein sequence ID" value="MEJ8574724.1"/>
    <property type="molecule type" value="Genomic_DNA"/>
</dbReference>
<dbReference type="InterPro" id="IPR011419">
    <property type="entry name" value="ATP12_ATP_synth-F1-assembly"/>
</dbReference>
<organism evidence="4 5">
    <name type="scientific">Microbaculum marinum</name>
    <dbReference type="NCBI Taxonomy" id="1764581"/>
    <lineage>
        <taxon>Bacteria</taxon>
        <taxon>Pseudomonadati</taxon>
        <taxon>Pseudomonadota</taxon>
        <taxon>Alphaproteobacteria</taxon>
        <taxon>Hyphomicrobiales</taxon>
        <taxon>Tepidamorphaceae</taxon>
        <taxon>Microbaculum</taxon>
    </lineage>
</organism>
<keyword evidence="2" id="KW-0809">Transit peptide</keyword>
<reference evidence="4 5" key="1">
    <citation type="submission" date="2024-02" db="EMBL/GenBank/DDBJ databases">
        <title>Genome analysis and characterization of Microbaculum marinisediminis sp. nov., isolated from marine sediment.</title>
        <authorList>
            <person name="Du Z.-J."/>
            <person name="Ye Y.-Q."/>
            <person name="Zhang Z.-R."/>
            <person name="Yuan S.-M."/>
            <person name="Zhang X.-Y."/>
        </authorList>
    </citation>
    <scope>NUCLEOTIDE SEQUENCE [LARGE SCALE GENOMIC DNA]</scope>
    <source>
        <strain evidence="4 5">SDUM1044001</strain>
    </source>
</reference>
<dbReference type="RefSeq" id="WP_340332424.1">
    <property type="nucleotide sequence ID" value="NZ_JAZHOF010000013.1"/>
</dbReference>
<protein>
    <submittedName>
        <fullName evidence="4">ATP12 family protein</fullName>
    </submittedName>
</protein>
<gene>
    <name evidence="4" type="ORF">V3328_24825</name>
</gene>
<evidence type="ECO:0000256" key="2">
    <source>
        <dbReference type="ARBA" id="ARBA00022946"/>
    </source>
</evidence>
<dbReference type="Gene3D" id="1.10.3580.10">
    <property type="entry name" value="ATP12 ATPase"/>
    <property type="match status" value="1"/>
</dbReference>
<dbReference type="Gene3D" id="3.30.2180.10">
    <property type="entry name" value="ATP12-like"/>
    <property type="match status" value="1"/>
</dbReference>
<sequence length="248" mass="26773">MSEATPKGGAQATDRPALPKRFYKTAEAVGDQGAWGVALDGRPVRTPGRKPLSVASRALAEDIAAEWQAQETVVDPAQMPLTRLCNTAIDGVAPSMEAVVEDAARFAETDLLCYRAEDPEGLVARQNETWDPILAWARDNLGLSFNLAGGVMHVAQPPETLERVRQLLGDLDHVCLTGVHVMTSLTGSVVLALAVLHGRLGAEEAWAASLVDEDWQIGQWGEDAEAMRRRRAKWLEMQAAARIAGTTD</sequence>
<dbReference type="PANTHER" id="PTHR21013:SF10">
    <property type="entry name" value="ATP SYNTHASE MITOCHONDRIAL F1 COMPLEX ASSEMBLY FACTOR 2"/>
    <property type="match status" value="1"/>
</dbReference>
<name>A0AAW9RM95_9HYPH</name>
<evidence type="ECO:0000256" key="1">
    <source>
        <dbReference type="ARBA" id="ARBA00008231"/>
    </source>
</evidence>
<evidence type="ECO:0000313" key="4">
    <source>
        <dbReference type="EMBL" id="MEJ8574724.1"/>
    </source>
</evidence>
<comment type="caution">
    <text evidence="4">The sequence shown here is derived from an EMBL/GenBank/DDBJ whole genome shotgun (WGS) entry which is preliminary data.</text>
</comment>
<dbReference type="Pfam" id="PF07542">
    <property type="entry name" value="ATP12"/>
    <property type="match status" value="1"/>
</dbReference>
<dbReference type="SUPFAM" id="SSF160909">
    <property type="entry name" value="ATP12-like"/>
    <property type="match status" value="1"/>
</dbReference>
<dbReference type="GO" id="GO:0043461">
    <property type="term" value="P:proton-transporting ATP synthase complex assembly"/>
    <property type="evidence" value="ECO:0007669"/>
    <property type="project" value="InterPro"/>
</dbReference>
<comment type="similarity">
    <text evidence="1">Belongs to the ATP12 family.</text>
</comment>
<dbReference type="AlphaFoldDB" id="A0AAW9RM95"/>
<keyword evidence="3" id="KW-0143">Chaperone</keyword>
<evidence type="ECO:0000313" key="5">
    <source>
        <dbReference type="Proteomes" id="UP001378188"/>
    </source>
</evidence>
<accession>A0AAW9RM95</accession>
<dbReference type="InterPro" id="IPR023335">
    <property type="entry name" value="ATP12_ortho_dom_sf"/>
</dbReference>
<proteinExistence type="inferred from homology"/>